<evidence type="ECO:0000256" key="7">
    <source>
        <dbReference type="SAM" id="Phobius"/>
    </source>
</evidence>
<dbReference type="InterPro" id="IPR003416">
    <property type="entry name" value="MgtC/SapB/SrpB/YhiD_fam"/>
</dbReference>
<name>I2Q5Z1_9BACT</name>
<keyword evidence="4 7" id="KW-0812">Transmembrane</keyword>
<sequence>MNEYPYETQLLLRMVLALVCGSVLGYERERHGISAGLRTNLLVCLGSALIMVISKYFYYKAGEGMGNVALGLDPSRIAAQIVTGVGFLGAGVIIKDKGAIRGLTTAATLWFNAGVGMALGAGMIIIPIFCTVLGLVSLTVLKHMQKYIRREAYRVMSITCQEADDPLGRLVAFFTDRKFTIENLSLSKMKDGLSTYRFTLKCDRMCVDTVACVRELAGMGFVRKVKVL</sequence>
<dbReference type="InterPro" id="IPR049177">
    <property type="entry name" value="MgtC_SapB_SrpB_YhiD_N"/>
</dbReference>
<feature type="domain" description="ACT" evidence="8">
    <location>
        <begin position="155"/>
        <end position="228"/>
    </location>
</feature>
<evidence type="ECO:0000256" key="1">
    <source>
        <dbReference type="ARBA" id="ARBA00004651"/>
    </source>
</evidence>
<evidence type="ECO:0000256" key="6">
    <source>
        <dbReference type="ARBA" id="ARBA00023136"/>
    </source>
</evidence>
<comment type="similarity">
    <text evidence="2">Belongs to the MgtC/SapB family.</text>
</comment>
<protein>
    <submittedName>
        <fullName evidence="9">Putative membrane protein</fullName>
    </submittedName>
</protein>
<keyword evidence="6 7" id="KW-0472">Membrane</keyword>
<feature type="transmembrane region" description="Helical" evidence="7">
    <location>
        <begin position="35"/>
        <end position="57"/>
    </location>
</feature>
<dbReference type="HOGENOM" id="CLU_079292_0_1_7"/>
<keyword evidence="3" id="KW-1003">Cell membrane</keyword>
<feature type="transmembrane region" description="Helical" evidence="7">
    <location>
        <begin position="114"/>
        <end position="141"/>
    </location>
</feature>
<gene>
    <name evidence="9" type="ORF">DesU5LDRAFT_3576</name>
</gene>
<dbReference type="AlphaFoldDB" id="I2Q5Z1"/>
<dbReference type="eggNOG" id="COG1285">
    <property type="taxonomic scope" value="Bacteria"/>
</dbReference>
<comment type="subcellular location">
    <subcellularLocation>
        <location evidence="1">Cell membrane</location>
        <topology evidence="1">Multi-pass membrane protein</topology>
    </subcellularLocation>
</comment>
<dbReference type="PROSITE" id="PS51671">
    <property type="entry name" value="ACT"/>
    <property type="match status" value="1"/>
</dbReference>
<organism evidence="9">
    <name type="scientific">Desulfovibrio sp. U5L</name>
    <dbReference type="NCBI Taxonomy" id="596152"/>
    <lineage>
        <taxon>Bacteria</taxon>
        <taxon>Pseudomonadati</taxon>
        <taxon>Thermodesulfobacteriota</taxon>
        <taxon>Desulfovibrionia</taxon>
        <taxon>Desulfovibrionales</taxon>
        <taxon>Desulfovibrionaceae</taxon>
        <taxon>Desulfovibrio</taxon>
    </lineage>
</organism>
<dbReference type="PANTHER" id="PTHR33778:SF1">
    <property type="entry name" value="MAGNESIUM TRANSPORTER YHID-RELATED"/>
    <property type="match status" value="1"/>
</dbReference>
<feature type="transmembrane region" description="Helical" evidence="7">
    <location>
        <begin position="77"/>
        <end position="94"/>
    </location>
</feature>
<evidence type="ECO:0000256" key="3">
    <source>
        <dbReference type="ARBA" id="ARBA00022475"/>
    </source>
</evidence>
<evidence type="ECO:0000313" key="9">
    <source>
        <dbReference type="EMBL" id="EIG55197.1"/>
    </source>
</evidence>
<proteinExistence type="inferred from homology"/>
<accession>I2Q5Z1</accession>
<keyword evidence="5 7" id="KW-1133">Transmembrane helix</keyword>
<dbReference type="GO" id="GO:0005886">
    <property type="term" value="C:plasma membrane"/>
    <property type="evidence" value="ECO:0007669"/>
    <property type="project" value="UniProtKB-SubCell"/>
</dbReference>
<evidence type="ECO:0000259" key="8">
    <source>
        <dbReference type="PROSITE" id="PS51671"/>
    </source>
</evidence>
<dbReference type="PANTHER" id="PTHR33778">
    <property type="entry name" value="PROTEIN MGTC"/>
    <property type="match status" value="1"/>
</dbReference>
<evidence type="ECO:0000256" key="5">
    <source>
        <dbReference type="ARBA" id="ARBA00022989"/>
    </source>
</evidence>
<evidence type="ECO:0000256" key="2">
    <source>
        <dbReference type="ARBA" id="ARBA00009298"/>
    </source>
</evidence>
<reference evidence="9" key="1">
    <citation type="submission" date="2011-11" db="EMBL/GenBank/DDBJ databases">
        <title>Improved High-Quality Draft sequence of Desulfovibrio sp. U5L.</title>
        <authorList>
            <consortium name="US DOE Joint Genome Institute"/>
            <person name="Lucas S."/>
            <person name="Han J."/>
            <person name="Lapidus A."/>
            <person name="Cheng J.-F."/>
            <person name="Goodwin L."/>
            <person name="Pitluck S."/>
            <person name="Peters L."/>
            <person name="Ovchinnikova G."/>
            <person name="Held B."/>
            <person name="Detter J.C."/>
            <person name="Han C."/>
            <person name="Tapia R."/>
            <person name="Land M."/>
            <person name="Hauser L."/>
            <person name="Kyrpides N."/>
            <person name="Ivanova N."/>
            <person name="Pagani I."/>
            <person name="Gabster J."/>
            <person name="Walker C."/>
            <person name="Stolyar S."/>
            <person name="Stahl D."/>
            <person name="Arkin A."/>
            <person name="Dehal P."/>
            <person name="Hazen T."/>
            <person name="Woyke T."/>
        </authorList>
    </citation>
    <scope>NUCLEOTIDE SEQUENCE [LARGE SCALE GENOMIC DNA]</scope>
    <source>
        <strain evidence="9">U5L</strain>
    </source>
</reference>
<evidence type="ECO:0000256" key="4">
    <source>
        <dbReference type="ARBA" id="ARBA00022692"/>
    </source>
</evidence>
<dbReference type="Pfam" id="PF02308">
    <property type="entry name" value="MgtC"/>
    <property type="match status" value="1"/>
</dbReference>
<dbReference type="PRINTS" id="PR01837">
    <property type="entry name" value="MGTCSAPBPROT"/>
</dbReference>
<dbReference type="EMBL" id="JH600068">
    <property type="protein sequence ID" value="EIG55197.1"/>
    <property type="molecule type" value="Genomic_DNA"/>
</dbReference>
<dbReference type="InterPro" id="IPR002912">
    <property type="entry name" value="ACT_dom"/>
</dbReference>
<dbReference type="STRING" id="596152.DesU5LDRAFT_3576"/>
<dbReference type="OrthoDB" id="9811198at2"/>